<keyword evidence="8 10" id="KW-0413">Isomerase</keyword>
<dbReference type="InterPro" id="IPR048772">
    <property type="entry name" value="Hel308-like_dom4"/>
</dbReference>
<dbReference type="Gene3D" id="3.40.50.300">
    <property type="entry name" value="P-loop containing nucleotide triphosphate hydrolases"/>
    <property type="match status" value="2"/>
</dbReference>
<keyword evidence="3 10" id="KW-0378">Hydrolase</keyword>
<sequence length="718" mass="80776">MLITDLPIPDYLKSSLLRAGIRELYPPQAEAIRRGVLEGKSLVLATPTASGKTLVAILASSVHLQRGGKVLYLTPLRALTSEKLREFKALLASEDGRIRVAATSGDYDSEDRWLADYDVIVCTNEKADSLLRHGAEWMRDLSLIIVDEVHVIGEPDRGPTLEVVVTRLREMAPKAQFLLLSATIRNAEELAEWLGCDCVTSEWRPVPLREAVYFDGKLEFNNGSLRLESYEPDPVLNVAIWTVMEGGQALIFALSRRKAEAFAEKAAAALSRHAGCIGYEDAEMLRKFAEEMMGEAERSSFTERLVGLMVRGSAFHHAGLGYRHRQIVEEAFRSRCLKILCATPTLAAGVNLPARTVIIPELWRYEPVYGMQYIPVMEYKQFSGRAGRPGYDEVGYAVSIAKKEAEREMLFSRYIMGVPEKIYSRLSSERHVRIQTLALIATRAAESVKELLRFFERTFFGYQYGVVGVKDKIVRALDFLERHGMVEVVDGALSATRLGRRVSELYVDPLTAVRLIGAMRAEVKEITDVTLLQMLCMTPDVPLIPMARIPLERLASYYEKHKDEMLVRPPDPEEEPEAYEAYLESLKNVMVLEAWVNEVSEGEIYERLGVEPGDLAALRERAEWVCYSAHQIANVIKAVEFISPLRVMTERLRHGIKEELIPLARLEGIGRVRARALYSKGFKSLEDLKRASVGELMSVPGIGPQIAHRIKEQLDERP</sequence>
<evidence type="ECO:0000259" key="11">
    <source>
        <dbReference type="PROSITE" id="PS51192"/>
    </source>
</evidence>
<dbReference type="PROSITE" id="PS51194">
    <property type="entry name" value="HELICASE_CTER"/>
    <property type="match status" value="1"/>
</dbReference>
<dbReference type="Proteomes" id="UP000244066">
    <property type="component" value="Unassembled WGS sequence"/>
</dbReference>
<gene>
    <name evidence="10" type="primary">hel308</name>
    <name evidence="13" type="ORF">B9J98_07255</name>
</gene>
<evidence type="ECO:0000256" key="7">
    <source>
        <dbReference type="ARBA" id="ARBA00023204"/>
    </source>
</evidence>
<accession>A0A2R7Y127</accession>
<dbReference type="SUPFAM" id="SSF46785">
    <property type="entry name" value="Winged helix' DNA-binding domain"/>
    <property type="match status" value="1"/>
</dbReference>
<dbReference type="InterPro" id="IPR022965">
    <property type="entry name" value="Helicase_Hel308"/>
</dbReference>
<dbReference type="PANTHER" id="PTHR47961:SF10">
    <property type="entry name" value="ATP-DEPENDENT DNA HELICASE HEL308"/>
    <property type="match status" value="1"/>
</dbReference>
<evidence type="ECO:0000313" key="13">
    <source>
        <dbReference type="EMBL" id="PUA31188.1"/>
    </source>
</evidence>
<dbReference type="Pfam" id="PF00271">
    <property type="entry name" value="Helicase_C"/>
    <property type="match status" value="1"/>
</dbReference>
<feature type="domain" description="Helicase ATP-binding" evidence="11">
    <location>
        <begin position="33"/>
        <end position="202"/>
    </location>
</feature>
<dbReference type="InterPro" id="IPR036390">
    <property type="entry name" value="WH_DNA-bd_sf"/>
</dbReference>
<comment type="catalytic activity">
    <reaction evidence="9 10">
        <text>Couples ATP hydrolysis with the unwinding of duplex DNA by translocating in the 3'-5' direction.</text>
        <dbReference type="EC" id="5.6.2.4"/>
    </reaction>
</comment>
<comment type="similarity">
    <text evidence="10">Belongs to the helicase family. Hel308 subfamily.</text>
</comment>
<dbReference type="GO" id="GO:0005524">
    <property type="term" value="F:ATP binding"/>
    <property type="evidence" value="ECO:0007669"/>
    <property type="project" value="UniProtKB-UniRule"/>
</dbReference>
<dbReference type="AlphaFoldDB" id="A0A2R7Y127"/>
<dbReference type="SUPFAM" id="SSF52540">
    <property type="entry name" value="P-loop containing nucleoside triphosphate hydrolases"/>
    <property type="match status" value="2"/>
</dbReference>
<keyword evidence="6 10" id="KW-0238">DNA-binding</keyword>
<comment type="catalytic activity">
    <reaction evidence="10">
        <text>ATP + H2O = ADP + phosphate + H(+)</text>
        <dbReference type="Rhea" id="RHEA:13065"/>
        <dbReference type="ChEBI" id="CHEBI:15377"/>
        <dbReference type="ChEBI" id="CHEBI:15378"/>
        <dbReference type="ChEBI" id="CHEBI:30616"/>
        <dbReference type="ChEBI" id="CHEBI:43474"/>
        <dbReference type="ChEBI" id="CHEBI:456216"/>
        <dbReference type="EC" id="5.6.2.4"/>
    </reaction>
</comment>
<dbReference type="GO" id="GO:0003677">
    <property type="term" value="F:DNA binding"/>
    <property type="evidence" value="ECO:0007669"/>
    <property type="project" value="UniProtKB-UniRule"/>
</dbReference>
<name>A0A2R7Y127_9ARCH</name>
<dbReference type="SMART" id="SM00278">
    <property type="entry name" value="HhH1"/>
    <property type="match status" value="2"/>
</dbReference>
<dbReference type="SMART" id="SM00490">
    <property type="entry name" value="HELICc"/>
    <property type="match status" value="1"/>
</dbReference>
<evidence type="ECO:0000256" key="8">
    <source>
        <dbReference type="ARBA" id="ARBA00023235"/>
    </source>
</evidence>
<dbReference type="InterPro" id="IPR011545">
    <property type="entry name" value="DEAD/DEAH_box_helicase_dom"/>
</dbReference>
<dbReference type="HAMAP" id="MF_00442">
    <property type="entry name" value="Helicase_Hel308"/>
    <property type="match status" value="1"/>
</dbReference>
<proteinExistence type="inferred from homology"/>
<dbReference type="PANTHER" id="PTHR47961">
    <property type="entry name" value="DNA POLYMERASE THETA, PUTATIVE (AFU_ORTHOLOGUE AFUA_1G05260)-RELATED"/>
    <property type="match status" value="1"/>
</dbReference>
<dbReference type="PROSITE" id="PS51192">
    <property type="entry name" value="HELICASE_ATP_BIND_1"/>
    <property type="match status" value="1"/>
</dbReference>
<dbReference type="GO" id="GO:0043138">
    <property type="term" value="F:3'-5' DNA helicase activity"/>
    <property type="evidence" value="ECO:0007669"/>
    <property type="project" value="UniProtKB-UniRule"/>
</dbReference>
<feature type="binding site" evidence="10">
    <location>
        <position position="28"/>
    </location>
    <ligand>
        <name>ATP</name>
        <dbReference type="ChEBI" id="CHEBI:30616"/>
    </ligand>
</feature>
<keyword evidence="2 10" id="KW-0227">DNA damage</keyword>
<dbReference type="SUPFAM" id="SSF158702">
    <property type="entry name" value="Sec63 N-terminal domain-like"/>
    <property type="match status" value="1"/>
</dbReference>
<evidence type="ECO:0000256" key="10">
    <source>
        <dbReference type="HAMAP-Rule" id="MF_00442"/>
    </source>
</evidence>
<dbReference type="CDD" id="cd18028">
    <property type="entry name" value="DEXHc_archSki2"/>
    <property type="match status" value="1"/>
</dbReference>
<reference evidence="13 14" key="1">
    <citation type="submission" date="2017-04" db="EMBL/GenBank/DDBJ databases">
        <title>Draft Aigarchaeota genome from a New Zealand hot spring.</title>
        <authorList>
            <person name="Reysenbach A.-L."/>
            <person name="Donaho J.A."/>
            <person name="Gerhart J."/>
            <person name="Kelley J.F."/>
            <person name="Kouba K."/>
            <person name="Podar M."/>
            <person name="Stott M."/>
        </authorList>
    </citation>
    <scope>NUCLEOTIDE SEQUENCE [LARGE SCALE GENOMIC DNA]</scope>
    <source>
        <strain evidence="13">NZ13_MG1</strain>
    </source>
</reference>
<evidence type="ECO:0000256" key="2">
    <source>
        <dbReference type="ARBA" id="ARBA00022763"/>
    </source>
</evidence>
<evidence type="ECO:0000313" key="14">
    <source>
        <dbReference type="Proteomes" id="UP000244066"/>
    </source>
</evidence>
<keyword evidence="4 10" id="KW-0347">Helicase</keyword>
<evidence type="ECO:0000256" key="9">
    <source>
        <dbReference type="ARBA" id="ARBA00034617"/>
    </source>
</evidence>
<comment type="caution">
    <text evidence="13">The sequence shown here is derived from an EMBL/GenBank/DDBJ whole genome shotgun (WGS) entry which is preliminary data.</text>
</comment>
<dbReference type="CDD" id="cd18795">
    <property type="entry name" value="SF2_C_Ski2"/>
    <property type="match status" value="1"/>
</dbReference>
<dbReference type="Pfam" id="PF21280">
    <property type="entry name" value="Helicase_dom4_arc"/>
    <property type="match status" value="1"/>
</dbReference>
<dbReference type="InterPro" id="IPR050474">
    <property type="entry name" value="Hel308_SKI2-like"/>
</dbReference>
<dbReference type="Pfam" id="PF14520">
    <property type="entry name" value="HHH_5"/>
    <property type="match status" value="1"/>
</dbReference>
<feature type="domain" description="Helicase C-terminal" evidence="12">
    <location>
        <begin position="235"/>
        <end position="438"/>
    </location>
</feature>
<organism evidence="13 14">
    <name type="scientific">Candidatus Terraquivivens tikiterensis</name>
    <dbReference type="NCBI Taxonomy" id="1980982"/>
    <lineage>
        <taxon>Archaea</taxon>
        <taxon>Nitrososphaerota</taxon>
        <taxon>Candidatus Wolframiiraptoraceae</taxon>
        <taxon>Candidatus Terraquivivens</taxon>
    </lineage>
</organism>
<keyword evidence="7 10" id="KW-0234">DNA repair</keyword>
<evidence type="ECO:0000256" key="4">
    <source>
        <dbReference type="ARBA" id="ARBA00022806"/>
    </source>
</evidence>
<dbReference type="Pfam" id="PF00270">
    <property type="entry name" value="DEAD"/>
    <property type="match status" value="1"/>
</dbReference>
<evidence type="ECO:0000259" key="12">
    <source>
        <dbReference type="PROSITE" id="PS51194"/>
    </source>
</evidence>
<dbReference type="InterPro" id="IPR003583">
    <property type="entry name" value="Hlx-hairpin-Hlx_DNA-bd_motif"/>
</dbReference>
<protein>
    <recommendedName>
        <fullName evidence="10">ATP-dependent DNA helicase Hel308</fullName>
        <ecNumber evidence="10">5.6.2.4</ecNumber>
    </recommendedName>
    <alternativeName>
        <fullName evidence="10">DNA 3'-5' helicase Hel308</fullName>
    </alternativeName>
</protein>
<evidence type="ECO:0000256" key="3">
    <source>
        <dbReference type="ARBA" id="ARBA00022801"/>
    </source>
</evidence>
<dbReference type="InterPro" id="IPR027417">
    <property type="entry name" value="P-loop_NTPase"/>
</dbReference>
<keyword evidence="5 10" id="KW-0067">ATP-binding</keyword>
<dbReference type="GO" id="GO:0006281">
    <property type="term" value="P:DNA repair"/>
    <property type="evidence" value="ECO:0007669"/>
    <property type="project" value="UniProtKB-UniRule"/>
</dbReference>
<dbReference type="InterPro" id="IPR001650">
    <property type="entry name" value="Helicase_C-like"/>
</dbReference>
<comment type="function">
    <text evidence="10">DNA-dependent ATPase and 3'-5' DNA helicase that may be involved in repair of stalled replication forks.</text>
</comment>
<evidence type="ECO:0000256" key="1">
    <source>
        <dbReference type="ARBA" id="ARBA00022741"/>
    </source>
</evidence>
<evidence type="ECO:0000256" key="5">
    <source>
        <dbReference type="ARBA" id="ARBA00022840"/>
    </source>
</evidence>
<evidence type="ECO:0000256" key="6">
    <source>
        <dbReference type="ARBA" id="ARBA00023125"/>
    </source>
</evidence>
<dbReference type="Gene3D" id="1.10.150.20">
    <property type="entry name" value="5' to 3' exonuclease, C-terminal subdomain"/>
    <property type="match status" value="1"/>
</dbReference>
<dbReference type="SMART" id="SM00487">
    <property type="entry name" value="DEXDc"/>
    <property type="match status" value="1"/>
</dbReference>
<dbReference type="InterPro" id="IPR014001">
    <property type="entry name" value="Helicase_ATP-bd"/>
</dbReference>
<dbReference type="Gene3D" id="1.10.3380.30">
    <property type="match status" value="1"/>
</dbReference>
<dbReference type="EMBL" id="NDWU01000023">
    <property type="protein sequence ID" value="PUA31188.1"/>
    <property type="molecule type" value="Genomic_DNA"/>
</dbReference>
<dbReference type="GO" id="GO:0016887">
    <property type="term" value="F:ATP hydrolysis activity"/>
    <property type="evidence" value="ECO:0007669"/>
    <property type="project" value="RHEA"/>
</dbReference>
<comment type="subunit">
    <text evidence="10">Monomer.</text>
</comment>
<keyword evidence="1 10" id="KW-0547">Nucleotide-binding</keyword>
<dbReference type="EC" id="5.6.2.4" evidence="10"/>